<name>A0A7Z0IT75_9ACTN</name>
<keyword evidence="2" id="KW-1185">Reference proteome</keyword>
<protein>
    <submittedName>
        <fullName evidence="1">Uncharacterized protein</fullName>
    </submittedName>
</protein>
<dbReference type="Proteomes" id="UP000564496">
    <property type="component" value="Unassembled WGS sequence"/>
</dbReference>
<dbReference type="AlphaFoldDB" id="A0A7Z0IT75"/>
<reference evidence="1 2" key="1">
    <citation type="submission" date="2020-07" db="EMBL/GenBank/DDBJ databases">
        <title>Sequencing the genomes of 1000 actinobacteria strains.</title>
        <authorList>
            <person name="Klenk H.-P."/>
        </authorList>
    </citation>
    <scope>NUCLEOTIDE SEQUENCE [LARGE SCALE GENOMIC DNA]</scope>
    <source>
        <strain evidence="1 2">DSM 26487</strain>
    </source>
</reference>
<organism evidence="1 2">
    <name type="scientific">Nocardioides panzhihuensis</name>
    <dbReference type="NCBI Taxonomy" id="860243"/>
    <lineage>
        <taxon>Bacteria</taxon>
        <taxon>Bacillati</taxon>
        <taxon>Actinomycetota</taxon>
        <taxon>Actinomycetes</taxon>
        <taxon>Propionibacteriales</taxon>
        <taxon>Nocardioidaceae</taxon>
        <taxon>Nocardioides</taxon>
    </lineage>
</organism>
<evidence type="ECO:0000313" key="1">
    <source>
        <dbReference type="EMBL" id="NYI78543.1"/>
    </source>
</evidence>
<gene>
    <name evidence="1" type="ORF">BJ988_003191</name>
</gene>
<dbReference type="EMBL" id="JACBZR010000001">
    <property type="protein sequence ID" value="NYI78543.1"/>
    <property type="molecule type" value="Genomic_DNA"/>
</dbReference>
<proteinExistence type="predicted"/>
<comment type="caution">
    <text evidence="1">The sequence shown here is derived from an EMBL/GenBank/DDBJ whole genome shotgun (WGS) entry which is preliminary data.</text>
</comment>
<sequence length="56" mass="6618">MLLGGRLHFCVGNLESARRTIEWKSTDWLVGYRTYVGPHRERETSRFDDPDSYVDE</sequence>
<accession>A0A7Z0IT75</accession>
<evidence type="ECO:0000313" key="2">
    <source>
        <dbReference type="Proteomes" id="UP000564496"/>
    </source>
</evidence>